<name>A0A8U0HXU6_9EURY</name>
<keyword evidence="3" id="KW-1185">Reference proteome</keyword>
<dbReference type="AlphaFoldDB" id="A0A8U0HXU6"/>
<dbReference type="EMBL" id="CP096659">
    <property type="protein sequence ID" value="UPV75972.1"/>
    <property type="molecule type" value="Genomic_DNA"/>
</dbReference>
<organism evidence="2 3">
    <name type="scientific">Halorussus limi</name>
    <dbReference type="NCBI Taxonomy" id="2938695"/>
    <lineage>
        <taxon>Archaea</taxon>
        <taxon>Methanobacteriati</taxon>
        <taxon>Methanobacteriota</taxon>
        <taxon>Stenosarchaea group</taxon>
        <taxon>Halobacteria</taxon>
        <taxon>Halobacteriales</taxon>
        <taxon>Haladaptataceae</taxon>
        <taxon>Halorussus</taxon>
    </lineage>
</organism>
<dbReference type="KEGG" id="halx:M0R89_07905"/>
<evidence type="ECO:0000313" key="3">
    <source>
        <dbReference type="Proteomes" id="UP000830729"/>
    </source>
</evidence>
<keyword evidence="1" id="KW-0812">Transmembrane</keyword>
<reference evidence="2 3" key="1">
    <citation type="submission" date="2022-04" db="EMBL/GenBank/DDBJ databases">
        <title>Diverse halophilic archaea isolated from saline environments.</title>
        <authorList>
            <person name="Cui H.-L."/>
        </authorList>
    </citation>
    <scope>NUCLEOTIDE SEQUENCE [LARGE SCALE GENOMIC DNA]</scope>
    <source>
        <strain evidence="2 3">XZYJT49</strain>
    </source>
</reference>
<evidence type="ECO:0000256" key="1">
    <source>
        <dbReference type="SAM" id="Phobius"/>
    </source>
</evidence>
<proteinExistence type="predicted"/>
<keyword evidence="1" id="KW-1133">Transmembrane helix</keyword>
<sequence length="77" mass="8567">MAPLDWLTPERVSAFLDRFGALAFLGLGVLSLYQGLTGPQTDVYFGADAFVWVGIGWILSGLYFWFSRHYSKGLSES</sequence>
<dbReference type="Proteomes" id="UP000830729">
    <property type="component" value="Chromosome"/>
</dbReference>
<dbReference type="GeneID" id="72185114"/>
<protein>
    <submittedName>
        <fullName evidence="2">Uncharacterized protein</fullName>
    </submittedName>
</protein>
<feature type="transmembrane region" description="Helical" evidence="1">
    <location>
        <begin position="45"/>
        <end position="66"/>
    </location>
</feature>
<evidence type="ECO:0000313" key="2">
    <source>
        <dbReference type="EMBL" id="UPV75972.1"/>
    </source>
</evidence>
<feature type="transmembrane region" description="Helical" evidence="1">
    <location>
        <begin position="12"/>
        <end position="33"/>
    </location>
</feature>
<dbReference type="RefSeq" id="WP_248652009.1">
    <property type="nucleotide sequence ID" value="NZ_CP096659.1"/>
</dbReference>
<keyword evidence="1" id="KW-0472">Membrane</keyword>
<accession>A0A8U0HXU6</accession>
<gene>
    <name evidence="2" type="ORF">M0R89_07905</name>
</gene>